<keyword evidence="2" id="KW-1185">Reference proteome</keyword>
<dbReference type="Proteomes" id="UP001153148">
    <property type="component" value="Unassembled WGS sequence"/>
</dbReference>
<gene>
    <name evidence="1" type="ORF">TPAB3V08_LOCUS1690</name>
</gene>
<protein>
    <submittedName>
        <fullName evidence="1">Uncharacterized protein</fullName>
    </submittedName>
</protein>
<organism evidence="1 2">
    <name type="scientific">Timema podura</name>
    <name type="common">Walking stick</name>
    <dbReference type="NCBI Taxonomy" id="61482"/>
    <lineage>
        <taxon>Eukaryota</taxon>
        <taxon>Metazoa</taxon>
        <taxon>Ecdysozoa</taxon>
        <taxon>Arthropoda</taxon>
        <taxon>Hexapoda</taxon>
        <taxon>Insecta</taxon>
        <taxon>Pterygota</taxon>
        <taxon>Neoptera</taxon>
        <taxon>Polyneoptera</taxon>
        <taxon>Phasmatodea</taxon>
        <taxon>Timematodea</taxon>
        <taxon>Timematoidea</taxon>
        <taxon>Timematidae</taxon>
        <taxon>Timema</taxon>
    </lineage>
</organism>
<name>A0ABN7NIH6_TIMPD</name>
<reference evidence="1" key="1">
    <citation type="submission" date="2021-03" db="EMBL/GenBank/DDBJ databases">
        <authorList>
            <person name="Tran Van P."/>
        </authorList>
    </citation>
    <scope>NUCLEOTIDE SEQUENCE</scope>
</reference>
<evidence type="ECO:0000313" key="2">
    <source>
        <dbReference type="Proteomes" id="UP001153148"/>
    </source>
</evidence>
<accession>A0ABN7NIH6</accession>
<evidence type="ECO:0000313" key="1">
    <source>
        <dbReference type="EMBL" id="CAG2054669.1"/>
    </source>
</evidence>
<comment type="caution">
    <text evidence="1">The sequence shown here is derived from an EMBL/GenBank/DDBJ whole genome shotgun (WGS) entry which is preliminary data.</text>
</comment>
<proteinExistence type="predicted"/>
<dbReference type="EMBL" id="CAJPIN010001597">
    <property type="protein sequence ID" value="CAG2054669.1"/>
    <property type="molecule type" value="Genomic_DNA"/>
</dbReference>
<sequence>MKLSYRNEGDTLTIYVFLFEAYHPSLSHKGITTRYVVHVVVGLLFSCAGSFPVSIRSDDGDSEYKGDSDYEGEEPVEKLKFNLSLTNQTLVTFGIVSLLEKYPRYLNKGCNADPLFNFEYRGPVTMKGKSEPMDVWFLTRSKEYIV</sequence>